<dbReference type="InterPro" id="IPR010982">
    <property type="entry name" value="Lambda_DNA-bd_dom_sf"/>
</dbReference>
<sequence>MEKSRLIKNLSQYQLGKLVGVNHSTVQDYESGMCFPSPTILAKISKVLNRPIKYYYDDYYKFIFSNYSRIIKNWRIKNNLSYWHAGKLTGIDYRAFRNWESGISITIINRVYYEKLKPYLNI</sequence>
<organism evidence="2 3">
    <name type="scientific">Candidatus Clostridium eludens</name>
    <dbReference type="NCBI Taxonomy" id="3381663"/>
    <lineage>
        <taxon>Bacteria</taxon>
        <taxon>Bacillati</taxon>
        <taxon>Bacillota</taxon>
        <taxon>Clostridia</taxon>
        <taxon>Eubacteriales</taxon>
        <taxon>Clostridiaceae</taxon>
        <taxon>Clostridium</taxon>
    </lineage>
</organism>
<dbReference type="Proteomes" id="UP001623660">
    <property type="component" value="Unassembled WGS sequence"/>
</dbReference>
<proteinExistence type="predicted"/>
<evidence type="ECO:0000259" key="1">
    <source>
        <dbReference type="PROSITE" id="PS50943"/>
    </source>
</evidence>
<feature type="domain" description="HTH cro/C1-type" evidence="1">
    <location>
        <begin position="1"/>
        <end position="55"/>
    </location>
</feature>
<gene>
    <name evidence="2" type="ORF">ACJDU8_23275</name>
</gene>
<dbReference type="Gene3D" id="1.10.260.40">
    <property type="entry name" value="lambda repressor-like DNA-binding domains"/>
    <property type="match status" value="1"/>
</dbReference>
<dbReference type="SUPFAM" id="SSF47413">
    <property type="entry name" value="lambda repressor-like DNA-binding domains"/>
    <property type="match status" value="1"/>
</dbReference>
<protein>
    <submittedName>
        <fullName evidence="2">Helix-turn-helix transcriptional regulator</fullName>
    </submittedName>
</protein>
<accession>A0ABW8STK6</accession>
<keyword evidence="3" id="KW-1185">Reference proteome</keyword>
<dbReference type="PROSITE" id="PS50943">
    <property type="entry name" value="HTH_CROC1"/>
    <property type="match status" value="1"/>
</dbReference>
<reference evidence="2 3" key="1">
    <citation type="submission" date="2024-11" db="EMBL/GenBank/DDBJ databases">
        <authorList>
            <person name="Heng Y.C."/>
            <person name="Lim A.C.H."/>
            <person name="Lee J.K.Y."/>
            <person name="Kittelmann S."/>
        </authorList>
    </citation>
    <scope>NUCLEOTIDE SEQUENCE [LARGE SCALE GENOMIC DNA]</scope>
    <source>
        <strain evidence="2 3">WILCCON 0269</strain>
    </source>
</reference>
<dbReference type="SMART" id="SM00530">
    <property type="entry name" value="HTH_XRE"/>
    <property type="match status" value="1"/>
</dbReference>
<comment type="caution">
    <text evidence="2">The sequence shown here is derived from an EMBL/GenBank/DDBJ whole genome shotgun (WGS) entry which is preliminary data.</text>
</comment>
<dbReference type="InterPro" id="IPR001387">
    <property type="entry name" value="Cro/C1-type_HTH"/>
</dbReference>
<dbReference type="Pfam" id="PF01381">
    <property type="entry name" value="HTH_3"/>
    <property type="match status" value="1"/>
</dbReference>
<name>A0ABW8STK6_9CLOT</name>
<dbReference type="RefSeq" id="WP_406794574.1">
    <property type="nucleotide sequence ID" value="NZ_JBJHZX010000061.1"/>
</dbReference>
<dbReference type="EMBL" id="JBJHZX010000061">
    <property type="protein sequence ID" value="MFL0198459.1"/>
    <property type="molecule type" value="Genomic_DNA"/>
</dbReference>
<dbReference type="CDD" id="cd00093">
    <property type="entry name" value="HTH_XRE"/>
    <property type="match status" value="1"/>
</dbReference>
<evidence type="ECO:0000313" key="2">
    <source>
        <dbReference type="EMBL" id="MFL0198459.1"/>
    </source>
</evidence>
<evidence type="ECO:0000313" key="3">
    <source>
        <dbReference type="Proteomes" id="UP001623660"/>
    </source>
</evidence>